<accession>A0A397HX89</accession>
<name>A0A397HX89_ASPTH</name>
<dbReference type="GO" id="GO:0000462">
    <property type="term" value="P:maturation of SSU-rRNA from tricistronic rRNA transcript (SSU-rRNA, 5.8S rRNA, LSU-rRNA)"/>
    <property type="evidence" value="ECO:0007669"/>
    <property type="project" value="TreeGrafter"/>
</dbReference>
<dbReference type="InterPro" id="IPR021133">
    <property type="entry name" value="HEAT_type_2"/>
</dbReference>
<feature type="repeat" description="HEAT" evidence="11">
    <location>
        <begin position="1301"/>
        <end position="1339"/>
    </location>
</feature>
<feature type="domain" description="BP28 C-terminal" evidence="13">
    <location>
        <begin position="1503"/>
        <end position="1656"/>
    </location>
</feature>
<evidence type="ECO:0000256" key="2">
    <source>
        <dbReference type="ARBA" id="ARBA00004604"/>
    </source>
</evidence>
<evidence type="ECO:0000313" key="14">
    <source>
        <dbReference type="EMBL" id="RHZ65814.1"/>
    </source>
</evidence>
<keyword evidence="15" id="KW-1185">Reference proteome</keyword>
<evidence type="ECO:0000256" key="7">
    <source>
        <dbReference type="ARBA" id="ARBA00022552"/>
    </source>
</evidence>
<evidence type="ECO:0000256" key="6">
    <source>
        <dbReference type="ARBA" id="ARBA00022517"/>
    </source>
</evidence>
<dbReference type="PROSITE" id="PS50077">
    <property type="entry name" value="HEAT_REPEAT"/>
    <property type="match status" value="2"/>
</dbReference>
<dbReference type="GO" id="GO:0016020">
    <property type="term" value="C:membrane"/>
    <property type="evidence" value="ECO:0007669"/>
    <property type="project" value="UniProtKB-SubCell"/>
</dbReference>
<evidence type="ECO:0000256" key="5">
    <source>
        <dbReference type="ARBA" id="ARBA00015399"/>
    </source>
</evidence>
<dbReference type="Proteomes" id="UP000215305">
    <property type="component" value="Unassembled WGS sequence"/>
</dbReference>
<comment type="function">
    <text evidence="10">Involved in nucleolar processing of pre-18S ribosomal RNA. Involved in ribosome biosynthesis.</text>
</comment>
<dbReference type="VEuPathDB" id="FungiDB:CDV56_104296"/>
<dbReference type="STRING" id="41047.A0A397HX89"/>
<dbReference type="Pfam" id="PF08146">
    <property type="entry name" value="BP28CT"/>
    <property type="match status" value="1"/>
</dbReference>
<organism evidence="14 15">
    <name type="scientific">Aspergillus thermomutatus</name>
    <name type="common">Neosartorya pseudofischeri</name>
    <dbReference type="NCBI Taxonomy" id="41047"/>
    <lineage>
        <taxon>Eukaryota</taxon>
        <taxon>Fungi</taxon>
        <taxon>Dikarya</taxon>
        <taxon>Ascomycota</taxon>
        <taxon>Pezizomycotina</taxon>
        <taxon>Eurotiomycetes</taxon>
        <taxon>Eurotiomycetidae</taxon>
        <taxon>Eurotiales</taxon>
        <taxon>Aspergillaceae</taxon>
        <taxon>Aspergillus</taxon>
        <taxon>Aspergillus subgen. Fumigati</taxon>
    </lineage>
</organism>
<dbReference type="GO" id="GO:0045943">
    <property type="term" value="P:positive regulation of transcription by RNA polymerase I"/>
    <property type="evidence" value="ECO:0007669"/>
    <property type="project" value="TreeGrafter"/>
</dbReference>
<evidence type="ECO:0000256" key="10">
    <source>
        <dbReference type="ARBA" id="ARBA00025076"/>
    </source>
</evidence>
<keyword evidence="7 12" id="KW-0698">rRNA processing</keyword>
<dbReference type="RefSeq" id="XP_026617986.1">
    <property type="nucleotide sequence ID" value="XM_026757915.1"/>
</dbReference>
<dbReference type="EMBL" id="NKHU02000015">
    <property type="protein sequence ID" value="RHZ65814.1"/>
    <property type="molecule type" value="Genomic_DNA"/>
</dbReference>
<reference evidence="14" key="1">
    <citation type="submission" date="2018-08" db="EMBL/GenBank/DDBJ databases">
        <title>Draft genome sequence of azole-resistant Aspergillus thermomutatus (Neosartorya pseudofischeri) strain HMR AF 39, isolated from a human nasal aspirate.</title>
        <authorList>
            <person name="Parent-Michaud M."/>
            <person name="Dufresne P.J."/>
            <person name="Fournier E."/>
            <person name="Martineau C."/>
            <person name="Moreira S."/>
            <person name="Perkins V."/>
            <person name="De Repentigny L."/>
            <person name="Dufresne S.F."/>
        </authorList>
    </citation>
    <scope>NUCLEOTIDE SEQUENCE [LARGE SCALE GENOMIC DNA]</scope>
    <source>
        <strain evidence="14">HMR AF 39</strain>
    </source>
</reference>
<evidence type="ECO:0000259" key="13">
    <source>
        <dbReference type="SMART" id="SM01036"/>
    </source>
</evidence>
<dbReference type="Pfam" id="PF12397">
    <property type="entry name" value="U3snoRNP10"/>
    <property type="match status" value="1"/>
</dbReference>
<protein>
    <recommendedName>
        <fullName evidence="5 12">U3 small nucleolar RNA-associated protein 10</fullName>
    </recommendedName>
</protein>
<dbReference type="GO" id="GO:0032040">
    <property type="term" value="C:small-subunit processome"/>
    <property type="evidence" value="ECO:0007669"/>
    <property type="project" value="TreeGrafter"/>
</dbReference>
<evidence type="ECO:0000313" key="15">
    <source>
        <dbReference type="Proteomes" id="UP000215305"/>
    </source>
</evidence>
<sequence>MASSLAAQLSQIAAKSTHQLDLKAQRISHSQSLIFDRKVASTQDFDTIYQICYEGFQELCQLDSRFTAFERTIFSEQSKAEDRTQLTAAQNKELDVALEAFLALVGGRLLLSPAVKAVDWLVRRFRIHEYNTSFTILTFLPYYTTPLFLNLLTILPEDLTPTFKVLIPYKKGSINPPRHPLVHSATTNKPFLAALNSYVLQVSRQQAHHHALLAFWAGIYTEAVAGMLDASRSGRREVEKQKHEDIIIRVLPILNDGFALKNVSELVIGCYMVSVVLAQKASLQDKVLDGLMEAVAGSWTEETVESGLVCLAVLAQQKPETKLPRRALKAILRLDDIVKRLTEIAAQYKTSHLLLGVVAGCLDDLPKQKDTARLDLLSRIFQNQLLGEPETSKAMAMVLEAASSVHKDGAISLDSQARFADLVQSFSQSESLRPIFQKTIAESSFDIATLEHNLQTVIDAAPAPRAVEDVEMEDAEKEEEQDSFSSAVQSLSGEKSFKGSFLSTQFIPVFERLVQALALAVGSKEKCQTFSDLAALGKSEATKTPQYLSFFVRVFSGPYPMGTRVTALNMIASFLTSTENPNLDFQALLPFLLVALTDPSERVRREAAAVIAAAGSLYKKNKKGEDVWARDTLYGQEKQPKDIQWLPTRDAQKVFERAVLPSLEECIFDAAHIGKVLENTLRGVSVDANASELKKPLRLAFFSFLCSHAIQLPLFTPKLGLLKLLNRIDKAGGATRTKELEPLLKSWRGLSEREVQDICEKERVPVSEVERQMVTIVTPKEKDAIMMLLSNVSPHSESLRPSFIAAVFGRIKDIWARVAEDRQVVAAEQLFDISLGLSNLPLVNNCRDLLRSVELPGSVLAQYLEKIPVTLTDMEALGPAPKRRRTSQNNMIAMTVKDEAEFGKVMEKMTFILELVDSSSPETHPELADGLFQALAALHHFKSQIQSGMSYLLSLTLGSLLAIVNRSKESAKAQFDTSVIRADLVVDCVRTTESPQVQNAALLLVAGLSVIAPELVLHSVMPIFTFMGSSVLRKDDEYSVSVIDQTIDQVVPALIQSLRNQKRDVVSGTSELLLSFTAAFEHIPSHRRLRLFHALITKLGTQDFLFAVLAMLANRYAMDKDVLVLMTGLVSDASAPVELTTYSKFLGLVSDSLKTKPGISQVLLGIGSDDGREPQKVAVDLLRDLAYLFKHSSLKIKMAKTFASEDDEAIGQIRTVFSQILEQVLTIGDSVQSMKLVSQANGDVLAALFGTLTLVDFLDTIEVLLQRPNDELRRKVLRLLEGRLRQNPERDSASQIRVLDFLPTLVDIVRDSTDILLKHAAVACIDRIAEKYGKKDPSRVIGAAQVVASEACIGQTDDRIRIMGVLCLASMAETLGQAMIPALPEALSRSLALLELSLDKGKENSRLHDAVFTLFSALFVHIPYMISGTHLDKILLLSFKSANAEDCEDDSRQEALKMMARKVDMAATLGAVDRNWQYAVQAGPVAAKETLEVVSLAVDKHPKSATGKNIGVLSNILFKTFDLRREQLALGAKATFDAADVDEIEDAINDVTIKMIYKLNDTTFRPIFTKMLDWATSGLPKKDTQGRWARLTTFYKFLQVFFGTLQSIVTGYASYIIESVVSVLGKASPADKSTKSLWLATMRLLRNAFEHDQDGNAPSLHRFTLKLTIAEFWQSPSHLNQISTPLINQLAHATNSSTAATVIAEAVPAITELAVAADSTDNHKELNTALMKFLRPSAGPNGKAAGGENPHTRLAALKAEQSLTEQLGEEWLALLPEMLPYISELMEDEDENVEREVRKWVKQIESVLGEKLDDMLT</sequence>
<feature type="repeat" description="HEAT" evidence="11">
    <location>
        <begin position="1778"/>
        <end position="1816"/>
    </location>
</feature>
<evidence type="ECO:0000256" key="9">
    <source>
        <dbReference type="ARBA" id="ARBA00023274"/>
    </source>
</evidence>
<dbReference type="PANTHER" id="PTHR13457">
    <property type="entry name" value="BAP28"/>
    <property type="match status" value="1"/>
</dbReference>
<evidence type="ECO:0000256" key="12">
    <source>
        <dbReference type="RuleBase" id="RU367065"/>
    </source>
</evidence>
<dbReference type="InterPro" id="IPR011989">
    <property type="entry name" value="ARM-like"/>
</dbReference>
<dbReference type="PANTHER" id="PTHR13457:SF1">
    <property type="entry name" value="HEAT REPEAT-CONTAINING PROTEIN 1"/>
    <property type="match status" value="1"/>
</dbReference>
<dbReference type="GeneID" id="38126270"/>
<evidence type="ECO:0000256" key="8">
    <source>
        <dbReference type="ARBA" id="ARBA00023242"/>
    </source>
</evidence>
<dbReference type="SUPFAM" id="SSF48371">
    <property type="entry name" value="ARM repeat"/>
    <property type="match status" value="2"/>
</dbReference>
<comment type="subcellular location">
    <subcellularLocation>
        <location evidence="1">Membrane</location>
        <topology evidence="1">Multi-pass membrane protein</topology>
    </subcellularLocation>
    <subcellularLocation>
        <location evidence="2 12">Nucleus</location>
        <location evidence="2 12">Nucleolus</location>
    </subcellularLocation>
</comment>
<dbReference type="InterPro" id="IPR022125">
    <property type="entry name" value="U3snoRNP10_N"/>
</dbReference>
<dbReference type="GO" id="GO:0034455">
    <property type="term" value="C:t-UTP complex"/>
    <property type="evidence" value="ECO:0007669"/>
    <property type="project" value="TreeGrafter"/>
</dbReference>
<dbReference type="SMART" id="SM01036">
    <property type="entry name" value="BP28CT"/>
    <property type="match status" value="1"/>
</dbReference>
<evidence type="ECO:0000256" key="4">
    <source>
        <dbReference type="ARBA" id="ARBA00011399"/>
    </source>
</evidence>
<keyword evidence="6 12" id="KW-0690">Ribosome biogenesis</keyword>
<evidence type="ECO:0000256" key="1">
    <source>
        <dbReference type="ARBA" id="ARBA00004141"/>
    </source>
</evidence>
<dbReference type="GO" id="GO:0030515">
    <property type="term" value="F:snoRNA binding"/>
    <property type="evidence" value="ECO:0007669"/>
    <property type="project" value="TreeGrafter"/>
</dbReference>
<gene>
    <name evidence="14" type="primary">UTP10</name>
    <name evidence="14" type="ORF">CDV56_104296</name>
</gene>
<dbReference type="InterPro" id="IPR012954">
    <property type="entry name" value="BP28_C_dom"/>
</dbReference>
<evidence type="ECO:0000256" key="11">
    <source>
        <dbReference type="PROSITE-ProRule" id="PRU00103"/>
    </source>
</evidence>
<dbReference type="InterPro" id="IPR016024">
    <property type="entry name" value="ARM-type_fold"/>
</dbReference>
<dbReference type="InterPro" id="IPR056473">
    <property type="entry name" value="HEAT_Utp10/HEAT1"/>
</dbReference>
<dbReference type="OrthoDB" id="31183at2759"/>
<evidence type="ECO:0000256" key="3">
    <source>
        <dbReference type="ARBA" id="ARBA00010559"/>
    </source>
</evidence>
<comment type="caution">
    <text evidence="14">The sequence shown here is derived from an EMBL/GenBank/DDBJ whole genome shotgun (WGS) entry which is preliminary data.</text>
</comment>
<comment type="subunit">
    <text evidence="4 12">Component of the ribosomal small subunit (SSU) processome.</text>
</comment>
<comment type="similarity">
    <text evidence="3 12">Belongs to the HEATR1/UTP10 family.</text>
</comment>
<keyword evidence="9 12" id="KW-0687">Ribonucleoprotein</keyword>
<dbReference type="Pfam" id="PF23243">
    <property type="entry name" value="HEAT_HEATR1"/>
    <property type="match status" value="1"/>
</dbReference>
<dbReference type="Gene3D" id="1.25.10.10">
    <property type="entry name" value="Leucine-rich Repeat Variant"/>
    <property type="match status" value="3"/>
</dbReference>
<dbReference type="GO" id="GO:0030686">
    <property type="term" value="C:90S preribosome"/>
    <property type="evidence" value="ECO:0007669"/>
    <property type="project" value="TreeGrafter"/>
</dbReference>
<dbReference type="InterPro" id="IPR040191">
    <property type="entry name" value="UTP10"/>
</dbReference>
<proteinExistence type="inferred from homology"/>
<keyword evidence="8 12" id="KW-0539">Nucleus</keyword>